<reference evidence="1" key="1">
    <citation type="submission" date="2023-06" db="EMBL/GenBank/DDBJ databases">
        <title>Genome-scale phylogeny and comparative genomics of the fungal order Sordariales.</title>
        <authorList>
            <consortium name="Lawrence Berkeley National Laboratory"/>
            <person name="Hensen N."/>
            <person name="Bonometti L."/>
            <person name="Westerberg I."/>
            <person name="Brannstrom I.O."/>
            <person name="Guillou S."/>
            <person name="Cros-Aarteil S."/>
            <person name="Calhoun S."/>
            <person name="Haridas S."/>
            <person name="Kuo A."/>
            <person name="Mondo S."/>
            <person name="Pangilinan J."/>
            <person name="Riley R."/>
            <person name="Labutti K."/>
            <person name="Andreopoulos B."/>
            <person name="Lipzen A."/>
            <person name="Chen C."/>
            <person name="Yanf M."/>
            <person name="Daum C."/>
            <person name="Ng V."/>
            <person name="Clum A."/>
            <person name="Steindorff A."/>
            <person name="Ohm R."/>
            <person name="Martin F."/>
            <person name="Silar P."/>
            <person name="Natvig D."/>
            <person name="Lalanne C."/>
            <person name="Gautier V."/>
            <person name="Ament-Velasquez S.L."/>
            <person name="Kruys A."/>
            <person name="Hutchinson M.I."/>
            <person name="Powell A.J."/>
            <person name="Barry K."/>
            <person name="Miller A.N."/>
            <person name="Grigoriev I.V."/>
            <person name="Debuchy R."/>
            <person name="Gladieux P."/>
            <person name="Thoren M.H."/>
            <person name="Johannesson H."/>
        </authorList>
    </citation>
    <scope>NUCLEOTIDE SEQUENCE</scope>
    <source>
        <strain evidence="1">SMH4607-1</strain>
    </source>
</reference>
<accession>A0AA40DQV7</accession>
<dbReference type="AlphaFoldDB" id="A0AA40DQV7"/>
<dbReference type="Proteomes" id="UP001172102">
    <property type="component" value="Unassembled WGS sequence"/>
</dbReference>
<dbReference type="EMBL" id="JAUKUA010000006">
    <property type="protein sequence ID" value="KAK0708708.1"/>
    <property type="molecule type" value="Genomic_DNA"/>
</dbReference>
<comment type="caution">
    <text evidence="1">The sequence shown here is derived from an EMBL/GenBank/DDBJ whole genome shotgun (WGS) entry which is preliminary data.</text>
</comment>
<keyword evidence="2" id="KW-1185">Reference proteome</keyword>
<proteinExistence type="predicted"/>
<gene>
    <name evidence="1" type="ORF">B0H67DRAFT_590970</name>
</gene>
<evidence type="ECO:0000313" key="1">
    <source>
        <dbReference type="EMBL" id="KAK0708708.1"/>
    </source>
</evidence>
<sequence>MQITSPMEHPKTHLSKHIAEAEGLSDKGLRLTPGTRITAPGGGIRRISGGLAVQIQSHPLFILDNPIGEE</sequence>
<name>A0AA40DQV7_9PEZI</name>
<protein>
    <submittedName>
        <fullName evidence="1">Uncharacterized protein</fullName>
    </submittedName>
</protein>
<organism evidence="1 2">
    <name type="scientific">Lasiosphaeris hirsuta</name>
    <dbReference type="NCBI Taxonomy" id="260670"/>
    <lineage>
        <taxon>Eukaryota</taxon>
        <taxon>Fungi</taxon>
        <taxon>Dikarya</taxon>
        <taxon>Ascomycota</taxon>
        <taxon>Pezizomycotina</taxon>
        <taxon>Sordariomycetes</taxon>
        <taxon>Sordariomycetidae</taxon>
        <taxon>Sordariales</taxon>
        <taxon>Lasiosphaeriaceae</taxon>
        <taxon>Lasiosphaeris</taxon>
    </lineage>
</organism>
<evidence type="ECO:0000313" key="2">
    <source>
        <dbReference type="Proteomes" id="UP001172102"/>
    </source>
</evidence>